<dbReference type="CDD" id="cd17325">
    <property type="entry name" value="MFS_MdtG_SLC18_like"/>
    <property type="match status" value="1"/>
</dbReference>
<dbReference type="InterPro" id="IPR020846">
    <property type="entry name" value="MFS_dom"/>
</dbReference>
<feature type="transmembrane region" description="Helical" evidence="7">
    <location>
        <begin position="72"/>
        <end position="91"/>
    </location>
</feature>
<reference evidence="10" key="1">
    <citation type="submission" date="2020-07" db="EMBL/GenBank/DDBJ databases">
        <authorList>
            <person name="Partida-Martinez L."/>
            <person name="Huntemann M."/>
            <person name="Clum A."/>
            <person name="Wang J."/>
            <person name="Palaniappan K."/>
            <person name="Ritter S."/>
            <person name="Chen I.-M."/>
            <person name="Stamatis D."/>
            <person name="Reddy T."/>
            <person name="O'Malley R."/>
            <person name="Daum C."/>
            <person name="Shapiro N."/>
            <person name="Ivanova N."/>
            <person name="Kyrpides N."/>
            <person name="Woyke T."/>
        </authorList>
    </citation>
    <scope>NUCLEOTIDE SEQUENCE [LARGE SCALE GENOMIC DNA]</scope>
    <source>
        <strain evidence="10">AT2.8</strain>
    </source>
</reference>
<keyword evidence="3" id="KW-0813">Transport</keyword>
<evidence type="ECO:0000313" key="10">
    <source>
        <dbReference type="Proteomes" id="UP000548423"/>
    </source>
</evidence>
<comment type="similarity">
    <text evidence="2">Belongs to the major facilitator superfamily. TCR/Tet family.</text>
</comment>
<dbReference type="PROSITE" id="PS50850">
    <property type="entry name" value="MFS"/>
    <property type="match status" value="1"/>
</dbReference>
<dbReference type="PRINTS" id="PR01035">
    <property type="entry name" value="TCRTETA"/>
</dbReference>
<dbReference type="EMBL" id="JACCBX010000004">
    <property type="protein sequence ID" value="NYE05725.1"/>
    <property type="molecule type" value="Genomic_DNA"/>
</dbReference>
<dbReference type="GO" id="GO:0022857">
    <property type="term" value="F:transmembrane transporter activity"/>
    <property type="evidence" value="ECO:0007669"/>
    <property type="project" value="InterPro"/>
</dbReference>
<dbReference type="InterPro" id="IPR011701">
    <property type="entry name" value="MFS"/>
</dbReference>
<dbReference type="PROSITE" id="PS00216">
    <property type="entry name" value="SUGAR_TRANSPORT_1"/>
    <property type="match status" value="1"/>
</dbReference>
<comment type="subcellular location">
    <subcellularLocation>
        <location evidence="1">Cell membrane</location>
        <topology evidence="1">Multi-pass membrane protein</topology>
    </subcellularLocation>
</comment>
<dbReference type="Proteomes" id="UP000548423">
    <property type="component" value="Unassembled WGS sequence"/>
</dbReference>
<accession>A0A852TCP3</accession>
<sequence length="397" mass="42856">MKNNKVTLGLLLMNLFIAFLGIGLVIPVLPTLMNELGISGTTIGYLTAAFAIAQLIVSPFAGKAADKFGRKIMIVIGLFIFGFSEFLFGIGKEIETLFISRILGGISAAFIMPAVTAFIADITNLDTRPKALGYMSAAISTGFIIGPGIGGFLADFGIRVPFFFAGALGVTAAILSIICLSEPKRADEEIEKSSGGKLGFKRVTEPKYLIAFLLIFIASFGLAAFESFFSLFADHKFQFKPSDIAVVITGGAIFGAISQVLLFDRLTRVWGEIKLIRYSLILSAVLVYLMTVVQSYLSILLVTFIVFVGFDLFRPAVTSYLSTIAGNEQGFVGGMNSMFTSLANISGPILGGMLFDMDINYPYYFATMIITLGIILTLFWKKPADDSSNELKLKASS</sequence>
<evidence type="ECO:0000259" key="8">
    <source>
        <dbReference type="PROSITE" id="PS50850"/>
    </source>
</evidence>
<gene>
    <name evidence="9" type="ORF">F4694_002478</name>
</gene>
<dbReference type="PANTHER" id="PTHR23506">
    <property type="entry name" value="GH10249P"/>
    <property type="match status" value="1"/>
</dbReference>
<keyword evidence="5 7" id="KW-1133">Transmembrane helix</keyword>
<protein>
    <submittedName>
        <fullName evidence="9">DHA1 family multidrug resistance protein-like MFS transporter</fullName>
    </submittedName>
</protein>
<feature type="transmembrane region" description="Helical" evidence="7">
    <location>
        <begin position="7"/>
        <end position="30"/>
    </location>
</feature>
<proteinExistence type="inferred from homology"/>
<evidence type="ECO:0000313" key="9">
    <source>
        <dbReference type="EMBL" id="NYE05725.1"/>
    </source>
</evidence>
<dbReference type="PANTHER" id="PTHR23506:SF23">
    <property type="entry name" value="GH10249P"/>
    <property type="match status" value="1"/>
</dbReference>
<organism evidence="9 10">
    <name type="scientific">Neobacillus niacini</name>
    <dbReference type="NCBI Taxonomy" id="86668"/>
    <lineage>
        <taxon>Bacteria</taxon>
        <taxon>Bacillati</taxon>
        <taxon>Bacillota</taxon>
        <taxon>Bacilli</taxon>
        <taxon>Bacillales</taxon>
        <taxon>Bacillaceae</taxon>
        <taxon>Neobacillus</taxon>
    </lineage>
</organism>
<feature type="transmembrane region" description="Helical" evidence="7">
    <location>
        <begin position="97"/>
        <end position="120"/>
    </location>
</feature>
<comment type="caution">
    <text evidence="9">The sequence shown here is derived from an EMBL/GenBank/DDBJ whole genome shotgun (WGS) entry which is preliminary data.</text>
</comment>
<dbReference type="InterPro" id="IPR036259">
    <property type="entry name" value="MFS_trans_sf"/>
</dbReference>
<evidence type="ECO:0000256" key="3">
    <source>
        <dbReference type="ARBA" id="ARBA00022448"/>
    </source>
</evidence>
<evidence type="ECO:0000256" key="2">
    <source>
        <dbReference type="ARBA" id="ARBA00007520"/>
    </source>
</evidence>
<keyword evidence="4 7" id="KW-0812">Transmembrane</keyword>
<feature type="domain" description="Major facilitator superfamily (MFS) profile" evidence="8">
    <location>
        <begin position="7"/>
        <end position="385"/>
    </location>
</feature>
<feature type="transmembrane region" description="Helical" evidence="7">
    <location>
        <begin position="208"/>
        <end position="232"/>
    </location>
</feature>
<evidence type="ECO:0000256" key="6">
    <source>
        <dbReference type="ARBA" id="ARBA00023136"/>
    </source>
</evidence>
<dbReference type="InterPro" id="IPR005829">
    <property type="entry name" value="Sugar_transporter_CS"/>
</dbReference>
<reference evidence="10" key="2">
    <citation type="submission" date="2020-08" db="EMBL/GenBank/DDBJ databases">
        <title>The Agave Microbiome: Exploring the role of microbial communities in plant adaptations to desert environments.</title>
        <authorList>
            <person name="Partida-Martinez L.P."/>
        </authorList>
    </citation>
    <scope>NUCLEOTIDE SEQUENCE [LARGE SCALE GENOMIC DNA]</scope>
    <source>
        <strain evidence="10">AT2.8</strain>
    </source>
</reference>
<dbReference type="AlphaFoldDB" id="A0A852TCP3"/>
<evidence type="ECO:0000256" key="5">
    <source>
        <dbReference type="ARBA" id="ARBA00022989"/>
    </source>
</evidence>
<feature type="transmembrane region" description="Helical" evidence="7">
    <location>
        <begin position="132"/>
        <end position="154"/>
    </location>
</feature>
<feature type="transmembrane region" description="Helical" evidence="7">
    <location>
        <begin position="42"/>
        <end position="60"/>
    </location>
</feature>
<dbReference type="SUPFAM" id="SSF103473">
    <property type="entry name" value="MFS general substrate transporter"/>
    <property type="match status" value="1"/>
</dbReference>
<keyword evidence="6 7" id="KW-0472">Membrane</keyword>
<dbReference type="InterPro" id="IPR050930">
    <property type="entry name" value="MFS_Vesicular_Transporter"/>
</dbReference>
<dbReference type="Gene3D" id="1.20.1250.20">
    <property type="entry name" value="MFS general substrate transporter like domains"/>
    <property type="match status" value="1"/>
</dbReference>
<name>A0A852TCP3_9BACI</name>
<feature type="transmembrane region" description="Helical" evidence="7">
    <location>
        <begin position="244"/>
        <end position="263"/>
    </location>
</feature>
<dbReference type="Pfam" id="PF07690">
    <property type="entry name" value="MFS_1"/>
    <property type="match status" value="1"/>
</dbReference>
<dbReference type="GO" id="GO:0005886">
    <property type="term" value="C:plasma membrane"/>
    <property type="evidence" value="ECO:0007669"/>
    <property type="project" value="UniProtKB-SubCell"/>
</dbReference>
<evidence type="ECO:0000256" key="7">
    <source>
        <dbReference type="SAM" id="Phobius"/>
    </source>
</evidence>
<feature type="transmembrane region" description="Helical" evidence="7">
    <location>
        <begin position="361"/>
        <end position="380"/>
    </location>
</feature>
<feature type="transmembrane region" description="Helical" evidence="7">
    <location>
        <begin position="160"/>
        <end position="180"/>
    </location>
</feature>
<evidence type="ECO:0000256" key="4">
    <source>
        <dbReference type="ARBA" id="ARBA00022692"/>
    </source>
</evidence>
<evidence type="ECO:0000256" key="1">
    <source>
        <dbReference type="ARBA" id="ARBA00004651"/>
    </source>
</evidence>
<dbReference type="InterPro" id="IPR001958">
    <property type="entry name" value="Tet-R_TetA/multi-R_MdtG-like"/>
</dbReference>